<dbReference type="EMBL" id="JAXQNO010000024">
    <property type="protein sequence ID" value="KAK4762829.1"/>
    <property type="molecule type" value="Genomic_DNA"/>
</dbReference>
<dbReference type="PANTHER" id="PTHR33673:SF3">
    <property type="entry name" value="SUPPRESSOR SRP40-LIKE PROTEIN"/>
    <property type="match status" value="1"/>
</dbReference>
<gene>
    <name evidence="2" type="ORF">SAY86_008597</name>
</gene>
<evidence type="ECO:0000256" key="1">
    <source>
        <dbReference type="SAM" id="MobiDB-lite"/>
    </source>
</evidence>
<evidence type="ECO:0000313" key="2">
    <source>
        <dbReference type="EMBL" id="KAK4762829.1"/>
    </source>
</evidence>
<name>A0AAN7QBF0_TRANT</name>
<proteinExistence type="predicted"/>
<comment type="caution">
    <text evidence="2">The sequence shown here is derived from an EMBL/GenBank/DDBJ whole genome shotgun (WGS) entry which is preliminary data.</text>
</comment>
<sequence length="186" mass="19871">MAELDEPEQRSSGSAATSAASDVEPIVQKLSPTESPPVQVMDQSGGYGKHRIPSSVFERSKPSTTFDWSIASNESLFSIQLGDNSFSWDYSIMSSGDNMPMSGELSNSSELVPSTSQPSGDTVLPDDDSSAEKNLKANKKSVVFMLENNDSQSKEKPLNVVAVGPINSSKYSDESGASPNSFSFPM</sequence>
<evidence type="ECO:0000313" key="3">
    <source>
        <dbReference type="Proteomes" id="UP001346149"/>
    </source>
</evidence>
<reference evidence="2 3" key="1">
    <citation type="journal article" date="2023" name="Hortic Res">
        <title>Pangenome of water caltrop reveals structural variations and asymmetric subgenome divergence after allopolyploidization.</title>
        <authorList>
            <person name="Zhang X."/>
            <person name="Chen Y."/>
            <person name="Wang L."/>
            <person name="Yuan Y."/>
            <person name="Fang M."/>
            <person name="Shi L."/>
            <person name="Lu R."/>
            <person name="Comes H.P."/>
            <person name="Ma Y."/>
            <person name="Chen Y."/>
            <person name="Huang G."/>
            <person name="Zhou Y."/>
            <person name="Zheng Z."/>
            <person name="Qiu Y."/>
        </authorList>
    </citation>
    <scope>NUCLEOTIDE SEQUENCE [LARGE SCALE GENOMIC DNA]</scope>
    <source>
        <strain evidence="2">F231</strain>
    </source>
</reference>
<dbReference type="AlphaFoldDB" id="A0AAN7QBF0"/>
<protein>
    <submittedName>
        <fullName evidence="2">Uncharacterized protein</fullName>
    </submittedName>
</protein>
<keyword evidence="3" id="KW-1185">Reference proteome</keyword>
<organism evidence="2 3">
    <name type="scientific">Trapa natans</name>
    <name type="common">Water chestnut</name>
    <dbReference type="NCBI Taxonomy" id="22666"/>
    <lineage>
        <taxon>Eukaryota</taxon>
        <taxon>Viridiplantae</taxon>
        <taxon>Streptophyta</taxon>
        <taxon>Embryophyta</taxon>
        <taxon>Tracheophyta</taxon>
        <taxon>Spermatophyta</taxon>
        <taxon>Magnoliopsida</taxon>
        <taxon>eudicotyledons</taxon>
        <taxon>Gunneridae</taxon>
        <taxon>Pentapetalae</taxon>
        <taxon>rosids</taxon>
        <taxon>malvids</taxon>
        <taxon>Myrtales</taxon>
        <taxon>Lythraceae</taxon>
        <taxon>Trapa</taxon>
    </lineage>
</organism>
<feature type="compositionally biased region" description="Polar residues" evidence="1">
    <location>
        <begin position="104"/>
        <end position="120"/>
    </location>
</feature>
<dbReference type="PANTHER" id="PTHR33673">
    <property type="entry name" value="SUPPRESSOR SRP40-LIKE PROTEIN"/>
    <property type="match status" value="1"/>
</dbReference>
<feature type="region of interest" description="Disordered" evidence="1">
    <location>
        <begin position="166"/>
        <end position="186"/>
    </location>
</feature>
<feature type="region of interest" description="Disordered" evidence="1">
    <location>
        <begin position="1"/>
        <end position="60"/>
    </location>
</feature>
<dbReference type="Proteomes" id="UP001346149">
    <property type="component" value="Unassembled WGS sequence"/>
</dbReference>
<feature type="region of interest" description="Disordered" evidence="1">
    <location>
        <begin position="97"/>
        <end position="132"/>
    </location>
</feature>
<accession>A0AAN7QBF0</accession>
<feature type="compositionally biased region" description="Low complexity" evidence="1">
    <location>
        <begin position="11"/>
        <end position="21"/>
    </location>
</feature>